<proteinExistence type="predicted"/>
<keyword evidence="2" id="KW-1185">Reference proteome</keyword>
<protein>
    <submittedName>
        <fullName evidence="1">626_t:CDS:1</fullName>
    </submittedName>
</protein>
<organism evidence="1 2">
    <name type="scientific">Scutellospora calospora</name>
    <dbReference type="NCBI Taxonomy" id="85575"/>
    <lineage>
        <taxon>Eukaryota</taxon>
        <taxon>Fungi</taxon>
        <taxon>Fungi incertae sedis</taxon>
        <taxon>Mucoromycota</taxon>
        <taxon>Glomeromycotina</taxon>
        <taxon>Glomeromycetes</taxon>
        <taxon>Diversisporales</taxon>
        <taxon>Gigasporaceae</taxon>
        <taxon>Scutellospora</taxon>
    </lineage>
</organism>
<gene>
    <name evidence="1" type="ORF">SCALOS_LOCUS1318</name>
</gene>
<dbReference type="Proteomes" id="UP000789860">
    <property type="component" value="Unassembled WGS sequence"/>
</dbReference>
<dbReference type="EMBL" id="CAJVPM010000884">
    <property type="protein sequence ID" value="CAG8454017.1"/>
    <property type="molecule type" value="Genomic_DNA"/>
</dbReference>
<evidence type="ECO:0000313" key="2">
    <source>
        <dbReference type="Proteomes" id="UP000789860"/>
    </source>
</evidence>
<name>A0ACA9K5W9_9GLOM</name>
<accession>A0ACA9K5W9</accession>
<reference evidence="1" key="1">
    <citation type="submission" date="2021-06" db="EMBL/GenBank/DDBJ databases">
        <authorList>
            <person name="Kallberg Y."/>
            <person name="Tangrot J."/>
            <person name="Rosling A."/>
        </authorList>
    </citation>
    <scope>NUCLEOTIDE SEQUENCE</scope>
    <source>
        <strain evidence="1">AU212A</strain>
    </source>
</reference>
<feature type="non-terminal residue" evidence="1">
    <location>
        <position position="1"/>
    </location>
</feature>
<comment type="caution">
    <text evidence="1">The sequence shown here is derived from an EMBL/GenBank/DDBJ whole genome shotgun (WGS) entry which is preliminary data.</text>
</comment>
<sequence>ENFNNEDLEFDSKNQHIYCLAHIINLSVQEILKSFYNNNNNDESDNSDEDNDNEITNINNLGALGKLKKIIIKIRKSPQKRERFKRQCFILNIKQLELIVDVKTRWNSTYDMLERALNLQQPLDELVSTDRSLSKYSLTNTEWNKLKQIKNLLECFKEATLEISASNYPTLSYSIPIYNYLLNMIEKFLNENSYSNDIISAIEKAKNKLNKYFPTTNGLVYIISTNILTYWKLHEVDYPNLSKIAKDYLAIPGTSVPVECIFSSSANLISAKRYSLNPDTIKICQNYTRNNN</sequence>
<evidence type="ECO:0000313" key="1">
    <source>
        <dbReference type="EMBL" id="CAG8454017.1"/>
    </source>
</evidence>